<dbReference type="Pfam" id="PF13489">
    <property type="entry name" value="Methyltransf_23"/>
    <property type="match status" value="1"/>
</dbReference>
<dbReference type="PANTHER" id="PTHR43861">
    <property type="entry name" value="TRANS-ACONITATE 2-METHYLTRANSFERASE-RELATED"/>
    <property type="match status" value="1"/>
</dbReference>
<keyword evidence="1" id="KW-0489">Methyltransferase</keyword>
<keyword evidence="1" id="KW-0808">Transferase</keyword>
<dbReference type="EMBL" id="QGDO01000001">
    <property type="protein sequence ID" value="PWJ44210.1"/>
    <property type="molecule type" value="Genomic_DNA"/>
</dbReference>
<organism evidence="1 2">
    <name type="scientific">Sediminitomix flava</name>
    <dbReference type="NCBI Taxonomy" id="379075"/>
    <lineage>
        <taxon>Bacteria</taxon>
        <taxon>Pseudomonadati</taxon>
        <taxon>Bacteroidota</taxon>
        <taxon>Cytophagia</taxon>
        <taxon>Cytophagales</taxon>
        <taxon>Flammeovirgaceae</taxon>
        <taxon>Sediminitomix</taxon>
    </lineage>
</organism>
<dbReference type="AlphaFoldDB" id="A0A315ZGG5"/>
<dbReference type="RefSeq" id="WP_109615721.1">
    <property type="nucleotide sequence ID" value="NZ_QGDO01000001.1"/>
</dbReference>
<sequence>MKSEKVNKENRNIWDVNANDWDEAMGEAGNDWHKELIAPETERLLGLKEGDRLLDVGCGNGLFARRMAKKGIQVRAFDFSENNIRNAKKYDCDNISYEVLDATNDADLESLQDMTYDGIVSNMVFMDMPDIEKLFKQIHKLLTDEGSFVFSIQHPCFNSEFVEVQESNSLVIHDYMKESTSKGTAITTQKQEQFYFHRPISYYLNLGVQNALVIDGFFEPTFEQNNRDDVFSKFPPILIVRMRKA</sequence>
<dbReference type="SUPFAM" id="SSF53335">
    <property type="entry name" value="S-adenosyl-L-methionine-dependent methyltransferases"/>
    <property type="match status" value="1"/>
</dbReference>
<dbReference type="CDD" id="cd02440">
    <property type="entry name" value="AdoMet_MTases"/>
    <property type="match status" value="1"/>
</dbReference>
<dbReference type="OrthoDB" id="9791837at2"/>
<dbReference type="Gene3D" id="3.40.50.150">
    <property type="entry name" value="Vaccinia Virus protein VP39"/>
    <property type="match status" value="1"/>
</dbReference>
<comment type="caution">
    <text evidence="1">The sequence shown here is derived from an EMBL/GenBank/DDBJ whole genome shotgun (WGS) entry which is preliminary data.</text>
</comment>
<reference evidence="1 2" key="1">
    <citation type="submission" date="2018-03" db="EMBL/GenBank/DDBJ databases">
        <title>Genomic Encyclopedia of Archaeal and Bacterial Type Strains, Phase II (KMG-II): from individual species to whole genera.</title>
        <authorList>
            <person name="Goeker M."/>
        </authorList>
    </citation>
    <scope>NUCLEOTIDE SEQUENCE [LARGE SCALE GENOMIC DNA]</scope>
    <source>
        <strain evidence="1 2">DSM 28229</strain>
    </source>
</reference>
<dbReference type="InterPro" id="IPR029063">
    <property type="entry name" value="SAM-dependent_MTases_sf"/>
</dbReference>
<dbReference type="Proteomes" id="UP000245535">
    <property type="component" value="Unassembled WGS sequence"/>
</dbReference>
<keyword evidence="2" id="KW-1185">Reference proteome</keyword>
<protein>
    <submittedName>
        <fullName evidence="1">Methyltransferase family protein</fullName>
    </submittedName>
</protein>
<accession>A0A315ZGG5</accession>
<evidence type="ECO:0000313" key="2">
    <source>
        <dbReference type="Proteomes" id="UP000245535"/>
    </source>
</evidence>
<gene>
    <name evidence="1" type="ORF">BC781_101560</name>
</gene>
<evidence type="ECO:0000313" key="1">
    <source>
        <dbReference type="EMBL" id="PWJ44210.1"/>
    </source>
</evidence>
<name>A0A315ZGG5_SEDFL</name>
<dbReference type="GO" id="GO:0008168">
    <property type="term" value="F:methyltransferase activity"/>
    <property type="evidence" value="ECO:0007669"/>
    <property type="project" value="UniProtKB-KW"/>
</dbReference>
<proteinExistence type="predicted"/>
<dbReference type="GO" id="GO:0032259">
    <property type="term" value="P:methylation"/>
    <property type="evidence" value="ECO:0007669"/>
    <property type="project" value="UniProtKB-KW"/>
</dbReference>